<protein>
    <submittedName>
        <fullName evidence="2">Uncharacterized protein</fullName>
    </submittedName>
</protein>
<keyword evidence="1" id="KW-1133">Transmembrane helix</keyword>
<proteinExistence type="predicted"/>
<dbReference type="AlphaFoldDB" id="A0A8X6WE54"/>
<accession>A0A8X6WE54</accession>
<name>A0A8X6WE54_TRICX</name>
<gene>
    <name evidence="2" type="ORF">TNCV_1240361</name>
</gene>
<dbReference type="Proteomes" id="UP000887159">
    <property type="component" value="Unassembled WGS sequence"/>
</dbReference>
<keyword evidence="1" id="KW-0472">Membrane</keyword>
<dbReference type="EMBL" id="BMAU01021409">
    <property type="protein sequence ID" value="GFY33185.1"/>
    <property type="molecule type" value="Genomic_DNA"/>
</dbReference>
<keyword evidence="3" id="KW-1185">Reference proteome</keyword>
<evidence type="ECO:0000313" key="3">
    <source>
        <dbReference type="Proteomes" id="UP000887159"/>
    </source>
</evidence>
<evidence type="ECO:0000256" key="1">
    <source>
        <dbReference type="SAM" id="Phobius"/>
    </source>
</evidence>
<reference evidence="2" key="1">
    <citation type="submission" date="2020-08" db="EMBL/GenBank/DDBJ databases">
        <title>Multicomponent nature underlies the extraordinary mechanical properties of spider dragline silk.</title>
        <authorList>
            <person name="Kono N."/>
            <person name="Nakamura H."/>
            <person name="Mori M."/>
            <person name="Yoshida Y."/>
            <person name="Ohtoshi R."/>
            <person name="Malay A.D."/>
            <person name="Moran D.A.P."/>
            <person name="Tomita M."/>
            <person name="Numata K."/>
            <person name="Arakawa K."/>
        </authorList>
    </citation>
    <scope>NUCLEOTIDE SEQUENCE</scope>
</reference>
<keyword evidence="1" id="KW-0812">Transmembrane</keyword>
<feature type="transmembrane region" description="Helical" evidence="1">
    <location>
        <begin position="21"/>
        <end position="40"/>
    </location>
</feature>
<evidence type="ECO:0000313" key="2">
    <source>
        <dbReference type="EMBL" id="GFY33185.1"/>
    </source>
</evidence>
<comment type="caution">
    <text evidence="2">The sequence shown here is derived from an EMBL/GenBank/DDBJ whole genome shotgun (WGS) entry which is preliminary data.</text>
</comment>
<organism evidence="2 3">
    <name type="scientific">Trichonephila clavipes</name>
    <name type="common">Golden silk orbweaver</name>
    <name type="synonym">Nephila clavipes</name>
    <dbReference type="NCBI Taxonomy" id="2585209"/>
    <lineage>
        <taxon>Eukaryota</taxon>
        <taxon>Metazoa</taxon>
        <taxon>Ecdysozoa</taxon>
        <taxon>Arthropoda</taxon>
        <taxon>Chelicerata</taxon>
        <taxon>Arachnida</taxon>
        <taxon>Araneae</taxon>
        <taxon>Araneomorphae</taxon>
        <taxon>Entelegynae</taxon>
        <taxon>Araneoidea</taxon>
        <taxon>Nephilidae</taxon>
        <taxon>Trichonephila</taxon>
    </lineage>
</organism>
<sequence>MDKNMYRGHDQTLNGIVSAKLVLELLAAGDALVASVLWYMRYWRHNHTQTKTPSLGYADALQDAATGWSSDDSASESEKKI</sequence>